<dbReference type="Gene3D" id="2.120.10.80">
    <property type="entry name" value="Kelch-type beta propeller"/>
    <property type="match status" value="1"/>
</dbReference>
<gene>
    <name evidence="4" type="primary">WBGene00113234</name>
</gene>
<sequence length="277" mass="30453">MEAYNPVSQEWKSLAPMRENRVCPAVCVLNGKLYVFGGHGNTGDLSDGECYDPENNRWDSIRSMNHKRCAFSAAAFNGQIYVVGGYDGSDILQDVDRYDPVTDSWTSLKNMNYGRALASLVVSCGKIFAVGVKVFFEVGALIIPVSLPSPIANLEGIFFHFLLKPELVRAVDDCKFLHHTEVQHCCLFPANLGENVMCQSSGSGKSTAYVISTLHQLNPIYGEVSILVICPTRELAAQIGKEYERFSKDKFSAMMLQTIRNGKGNSVKGGLFLTSSN</sequence>
<dbReference type="Pfam" id="PF00270">
    <property type="entry name" value="DEAD"/>
    <property type="match status" value="1"/>
</dbReference>
<dbReference type="Pfam" id="PF24681">
    <property type="entry name" value="Kelch_KLHDC2_KLHL20_DRC7"/>
    <property type="match status" value="1"/>
</dbReference>
<evidence type="ECO:0000256" key="2">
    <source>
        <dbReference type="ARBA" id="ARBA00022737"/>
    </source>
</evidence>
<feature type="domain" description="DEAD/DEAH-box helicase" evidence="3">
    <location>
        <begin position="181"/>
        <end position="251"/>
    </location>
</feature>
<dbReference type="Proteomes" id="UP000005239">
    <property type="component" value="Unassembled WGS sequence"/>
</dbReference>
<reference evidence="5" key="1">
    <citation type="journal article" date="2008" name="Nat. Genet.">
        <title>The Pristionchus pacificus genome provides a unique perspective on nematode lifestyle and parasitism.</title>
        <authorList>
            <person name="Dieterich C."/>
            <person name="Clifton S.W."/>
            <person name="Schuster L.N."/>
            <person name="Chinwalla A."/>
            <person name="Delehaunty K."/>
            <person name="Dinkelacker I."/>
            <person name="Fulton L."/>
            <person name="Fulton R."/>
            <person name="Godfrey J."/>
            <person name="Minx P."/>
            <person name="Mitreva M."/>
            <person name="Roeseler W."/>
            <person name="Tian H."/>
            <person name="Witte H."/>
            <person name="Yang S.P."/>
            <person name="Wilson R.K."/>
            <person name="Sommer R.J."/>
        </authorList>
    </citation>
    <scope>NUCLEOTIDE SEQUENCE [LARGE SCALE GENOMIC DNA]</scope>
    <source>
        <strain evidence="5">PS312</strain>
    </source>
</reference>
<dbReference type="EnsemblMetazoa" id="PPA23680.1">
    <property type="protein sequence ID" value="PPA23680.1"/>
    <property type="gene ID" value="WBGene00113234"/>
</dbReference>
<reference evidence="4" key="2">
    <citation type="submission" date="2022-06" db="UniProtKB">
        <authorList>
            <consortium name="EnsemblMetazoa"/>
        </authorList>
    </citation>
    <scope>IDENTIFICATION</scope>
    <source>
        <strain evidence="4">PS312</strain>
    </source>
</reference>
<organism evidence="4 5">
    <name type="scientific">Pristionchus pacificus</name>
    <name type="common">Parasitic nematode worm</name>
    <dbReference type="NCBI Taxonomy" id="54126"/>
    <lineage>
        <taxon>Eukaryota</taxon>
        <taxon>Metazoa</taxon>
        <taxon>Ecdysozoa</taxon>
        <taxon>Nematoda</taxon>
        <taxon>Chromadorea</taxon>
        <taxon>Rhabditida</taxon>
        <taxon>Rhabditina</taxon>
        <taxon>Diplogasteromorpha</taxon>
        <taxon>Diplogasteroidea</taxon>
        <taxon>Neodiplogasteridae</taxon>
        <taxon>Pristionchus</taxon>
    </lineage>
</organism>
<dbReference type="InterPro" id="IPR011545">
    <property type="entry name" value="DEAD/DEAH_box_helicase_dom"/>
</dbReference>
<dbReference type="SMART" id="SM00612">
    <property type="entry name" value="Kelch"/>
    <property type="match status" value="3"/>
</dbReference>
<dbReference type="Gene3D" id="3.40.50.300">
    <property type="entry name" value="P-loop containing nucleotide triphosphate hydrolases"/>
    <property type="match status" value="1"/>
</dbReference>
<dbReference type="OrthoDB" id="45365at2759"/>
<evidence type="ECO:0000259" key="3">
    <source>
        <dbReference type="Pfam" id="PF00270"/>
    </source>
</evidence>
<evidence type="ECO:0000256" key="1">
    <source>
        <dbReference type="ARBA" id="ARBA00022441"/>
    </source>
</evidence>
<accession>A0A2A6BFC4</accession>
<evidence type="ECO:0000313" key="5">
    <source>
        <dbReference type="Proteomes" id="UP000005239"/>
    </source>
</evidence>
<protein>
    <submittedName>
        <fullName evidence="4">Helicase</fullName>
    </submittedName>
</protein>
<dbReference type="PANTHER" id="PTHR46344">
    <property type="entry name" value="OS02G0202900 PROTEIN"/>
    <property type="match status" value="1"/>
</dbReference>
<dbReference type="InterPro" id="IPR015915">
    <property type="entry name" value="Kelch-typ_b-propeller"/>
</dbReference>
<keyword evidence="2" id="KW-0677">Repeat</keyword>
<accession>A0A8R1UEJ2</accession>
<dbReference type="AlphaFoldDB" id="A0A2A6BFC4"/>
<dbReference type="GO" id="GO:0005524">
    <property type="term" value="F:ATP binding"/>
    <property type="evidence" value="ECO:0007669"/>
    <property type="project" value="InterPro"/>
</dbReference>
<keyword evidence="1" id="KW-0880">Kelch repeat</keyword>
<dbReference type="SUPFAM" id="SSF52540">
    <property type="entry name" value="P-loop containing nucleoside triphosphate hydrolases"/>
    <property type="match status" value="1"/>
</dbReference>
<dbReference type="SUPFAM" id="SSF117281">
    <property type="entry name" value="Kelch motif"/>
    <property type="match status" value="1"/>
</dbReference>
<evidence type="ECO:0000313" key="4">
    <source>
        <dbReference type="EnsemblMetazoa" id="PPA23680.1"/>
    </source>
</evidence>
<dbReference type="InterPro" id="IPR027417">
    <property type="entry name" value="P-loop_NTPase"/>
</dbReference>
<dbReference type="InterPro" id="IPR006652">
    <property type="entry name" value="Kelch_1"/>
</dbReference>
<proteinExistence type="predicted"/>
<keyword evidence="5" id="KW-1185">Reference proteome</keyword>
<dbReference type="PANTHER" id="PTHR46344:SF27">
    <property type="entry name" value="KELCH REPEAT SUPERFAMILY PROTEIN"/>
    <property type="match status" value="1"/>
</dbReference>
<dbReference type="GO" id="GO:0003676">
    <property type="term" value="F:nucleic acid binding"/>
    <property type="evidence" value="ECO:0007669"/>
    <property type="project" value="InterPro"/>
</dbReference>
<name>A0A2A6BFC4_PRIPA</name>